<gene>
    <name evidence="7" type="ORF">A9Y57_01522</name>
</gene>
<keyword evidence="2 5" id="KW-0812">Transmembrane</keyword>
<evidence type="ECO:0000256" key="3">
    <source>
        <dbReference type="ARBA" id="ARBA00022989"/>
    </source>
</evidence>
<feature type="transmembrane region" description="Helical" evidence="5">
    <location>
        <begin position="361"/>
        <end position="379"/>
    </location>
</feature>
<feature type="transmembrane region" description="Helical" evidence="5">
    <location>
        <begin position="271"/>
        <end position="296"/>
    </location>
</feature>
<feature type="transmembrane region" description="Helical" evidence="5">
    <location>
        <begin position="337"/>
        <end position="355"/>
    </location>
</feature>
<dbReference type="InterPro" id="IPR013525">
    <property type="entry name" value="ABC2_TM"/>
</dbReference>
<dbReference type="RefSeq" id="WP_096633713.1">
    <property type="nucleotide sequence ID" value="NZ_LQRM01000004.1"/>
</dbReference>
<comment type="caution">
    <text evidence="7">The sequence shown here is derived from an EMBL/GenBank/DDBJ whole genome shotgun (WGS) entry which is preliminary data.</text>
</comment>
<evidence type="ECO:0000256" key="1">
    <source>
        <dbReference type="ARBA" id="ARBA00004141"/>
    </source>
</evidence>
<feature type="transmembrane region" description="Helical" evidence="5">
    <location>
        <begin position="20"/>
        <end position="41"/>
    </location>
</feature>
<evidence type="ECO:0000313" key="7">
    <source>
        <dbReference type="EMBL" id="PCH12802.1"/>
    </source>
</evidence>
<feature type="transmembrane region" description="Helical" evidence="5">
    <location>
        <begin position="216"/>
        <end position="242"/>
    </location>
</feature>
<feature type="transmembrane region" description="Helical" evidence="5">
    <location>
        <begin position="169"/>
        <end position="188"/>
    </location>
</feature>
<dbReference type="PANTHER" id="PTHR43471">
    <property type="entry name" value="ABC TRANSPORTER PERMEASE"/>
    <property type="match status" value="1"/>
</dbReference>
<feature type="domain" description="ABC-2 type transporter transmembrane" evidence="6">
    <location>
        <begin position="19"/>
        <end position="377"/>
    </location>
</feature>
<protein>
    <submittedName>
        <fullName evidence="7">ABC-2 family transporter protein</fullName>
    </submittedName>
</protein>
<dbReference type="EMBL" id="NSGR01000008">
    <property type="protein sequence ID" value="PCH12802.1"/>
    <property type="molecule type" value="Genomic_DNA"/>
</dbReference>
<comment type="subcellular location">
    <subcellularLocation>
        <location evidence="1">Membrane</location>
        <topology evidence="1">Multi-pass membrane protein</topology>
    </subcellularLocation>
</comment>
<dbReference type="AlphaFoldDB" id="A0A854WGR5"/>
<reference evidence="7 8" key="1">
    <citation type="submission" date="2016-06" db="EMBL/GenBank/DDBJ databases">
        <authorList>
            <person name="Haines A.N."/>
            <person name="Council K.R."/>
        </authorList>
    </citation>
    <scope>NUCLEOTIDE SEQUENCE [LARGE SCALE GENOMIC DNA]</scope>
    <source>
        <strain evidence="7 8">SP158-29</strain>
    </source>
</reference>
<sequence length="405" mass="44809">MKELWIVTKETYLRQVKSWTFFFMIISPFIFLAISTGISYISGNSAEKANQIAVVVPAKDYKTALINLDNVTYKYNTKEAAKKALDKEKVTGYLLIENKDNHIVGTYKGKDSLSMQTKGMINQSLYQLQTQLSMMTANLSPDQIKAINQKPELKVVSEKKNETATAAKFISFYGLIFIMYMIIIIYAAQTAQEIASEKGTKIMEVVFSSVPAEKYFYGRILGIFGVILTHVLIYIVGGYLTYEILSKLDGTKDMVTSVKPLLKQVFKHFDITILGFAVLGLLIFVVLAALCGSLVARAEQANQAAQPAIYLVMVGFLGSFALGQAGSDLLALKIGSYIPFLSTFFMPVRLINGYASQMESFLSLAILALAAFLLIVFIGKSYSGLILQTDDIGFFKSLKKGLAHK</sequence>
<keyword evidence="4 5" id="KW-0472">Membrane</keyword>
<evidence type="ECO:0000256" key="4">
    <source>
        <dbReference type="ARBA" id="ARBA00023136"/>
    </source>
</evidence>
<dbReference type="Pfam" id="PF12698">
    <property type="entry name" value="ABC2_membrane_3"/>
    <property type="match status" value="1"/>
</dbReference>
<dbReference type="GO" id="GO:0016020">
    <property type="term" value="C:membrane"/>
    <property type="evidence" value="ECO:0007669"/>
    <property type="project" value="UniProtKB-SubCell"/>
</dbReference>
<evidence type="ECO:0000256" key="2">
    <source>
        <dbReference type="ARBA" id="ARBA00022692"/>
    </source>
</evidence>
<proteinExistence type="predicted"/>
<evidence type="ECO:0000313" key="8">
    <source>
        <dbReference type="Proteomes" id="UP000217465"/>
    </source>
</evidence>
<evidence type="ECO:0000256" key="5">
    <source>
        <dbReference type="SAM" id="Phobius"/>
    </source>
</evidence>
<name>A0A854WGR5_9STRE</name>
<dbReference type="GO" id="GO:0140359">
    <property type="term" value="F:ABC-type transporter activity"/>
    <property type="evidence" value="ECO:0007669"/>
    <property type="project" value="InterPro"/>
</dbReference>
<dbReference type="Proteomes" id="UP000217465">
    <property type="component" value="Unassembled WGS sequence"/>
</dbReference>
<accession>A0A854WGR5</accession>
<organism evidence="7 8">
    <name type="scientific">Streptococcus parauberis</name>
    <dbReference type="NCBI Taxonomy" id="1348"/>
    <lineage>
        <taxon>Bacteria</taxon>
        <taxon>Bacillati</taxon>
        <taxon>Bacillota</taxon>
        <taxon>Bacilli</taxon>
        <taxon>Lactobacillales</taxon>
        <taxon>Streptococcaceae</taxon>
        <taxon>Streptococcus</taxon>
    </lineage>
</organism>
<keyword evidence="3 5" id="KW-1133">Transmembrane helix</keyword>
<feature type="transmembrane region" description="Helical" evidence="5">
    <location>
        <begin position="308"/>
        <end position="325"/>
    </location>
</feature>
<evidence type="ECO:0000259" key="6">
    <source>
        <dbReference type="Pfam" id="PF12698"/>
    </source>
</evidence>